<dbReference type="InterPro" id="IPR013324">
    <property type="entry name" value="RNA_pol_sigma_r3/r4-like"/>
</dbReference>
<dbReference type="PANTHER" id="PTHR43133">
    <property type="entry name" value="RNA POLYMERASE ECF-TYPE SIGMA FACTO"/>
    <property type="match status" value="1"/>
</dbReference>
<name>A0ABS1HGD6_9BACT</name>
<accession>A0ABS1HGD6</accession>
<dbReference type="RefSeq" id="WP_200463953.1">
    <property type="nucleotide sequence ID" value="NZ_JAENRR010000008.1"/>
</dbReference>
<dbReference type="EMBL" id="JAENRR010000008">
    <property type="protein sequence ID" value="MBK3516722.1"/>
    <property type="molecule type" value="Genomic_DNA"/>
</dbReference>
<dbReference type="InterPro" id="IPR014284">
    <property type="entry name" value="RNA_pol_sigma-70_dom"/>
</dbReference>
<evidence type="ECO:0000256" key="3">
    <source>
        <dbReference type="ARBA" id="ARBA00023082"/>
    </source>
</evidence>
<dbReference type="InterPro" id="IPR013249">
    <property type="entry name" value="RNA_pol_sigma70_r4_t2"/>
</dbReference>
<feature type="domain" description="RNA polymerase sigma-70 region 2" evidence="5">
    <location>
        <begin position="29"/>
        <end position="90"/>
    </location>
</feature>
<dbReference type="InterPro" id="IPR014327">
    <property type="entry name" value="RNA_pol_sigma70_bacteroid"/>
</dbReference>
<organism evidence="7 8">
    <name type="scientific">Carboxylicivirga marina</name>
    <dbReference type="NCBI Taxonomy" id="2800988"/>
    <lineage>
        <taxon>Bacteria</taxon>
        <taxon>Pseudomonadati</taxon>
        <taxon>Bacteroidota</taxon>
        <taxon>Bacteroidia</taxon>
        <taxon>Marinilabiliales</taxon>
        <taxon>Marinilabiliaceae</taxon>
        <taxon>Carboxylicivirga</taxon>
    </lineage>
</organism>
<evidence type="ECO:0000256" key="1">
    <source>
        <dbReference type="ARBA" id="ARBA00010641"/>
    </source>
</evidence>
<sequence length="196" mass="23343">MIQEEVNEIDIIKGIERGDENAFQEVFIRYYTQLVVFARKVVVDDDLARELVQDVIVNFYEKRKELKIHTSLRAHLYQSVRNRCLNQIKHSQIRRDHHANIYLTQKNTEAYVDDKLEETELEQKIFSIIQTLPNQCKKIFEMSRFEGVSNQEIADKLNLSKRTVETQISKALKVLRKNLAGYLDAWMMIMWLLFNY</sequence>
<dbReference type="SUPFAM" id="SSF88946">
    <property type="entry name" value="Sigma2 domain of RNA polymerase sigma factors"/>
    <property type="match status" value="1"/>
</dbReference>
<evidence type="ECO:0000313" key="8">
    <source>
        <dbReference type="Proteomes" id="UP000605676"/>
    </source>
</evidence>
<proteinExistence type="inferred from homology"/>
<dbReference type="NCBIfam" id="TIGR02985">
    <property type="entry name" value="Sig70_bacteroi1"/>
    <property type="match status" value="1"/>
</dbReference>
<dbReference type="PANTHER" id="PTHR43133:SF46">
    <property type="entry name" value="RNA POLYMERASE SIGMA-70 FACTOR ECF SUBFAMILY"/>
    <property type="match status" value="1"/>
</dbReference>
<protein>
    <submittedName>
        <fullName evidence="7">RNA polymerase sigma-70 factor</fullName>
    </submittedName>
</protein>
<dbReference type="Gene3D" id="1.10.1740.10">
    <property type="match status" value="1"/>
</dbReference>
<dbReference type="CDD" id="cd06171">
    <property type="entry name" value="Sigma70_r4"/>
    <property type="match status" value="1"/>
</dbReference>
<gene>
    <name evidence="7" type="ORF">JIV24_05160</name>
</gene>
<comment type="caution">
    <text evidence="7">The sequence shown here is derived from an EMBL/GenBank/DDBJ whole genome shotgun (WGS) entry which is preliminary data.</text>
</comment>
<dbReference type="Pfam" id="PF08281">
    <property type="entry name" value="Sigma70_r4_2"/>
    <property type="match status" value="1"/>
</dbReference>
<dbReference type="InterPro" id="IPR036388">
    <property type="entry name" value="WH-like_DNA-bd_sf"/>
</dbReference>
<dbReference type="Gene3D" id="1.10.10.10">
    <property type="entry name" value="Winged helix-like DNA-binding domain superfamily/Winged helix DNA-binding domain"/>
    <property type="match status" value="1"/>
</dbReference>
<dbReference type="SUPFAM" id="SSF88659">
    <property type="entry name" value="Sigma3 and sigma4 domains of RNA polymerase sigma factors"/>
    <property type="match status" value="1"/>
</dbReference>
<dbReference type="InterPro" id="IPR039425">
    <property type="entry name" value="RNA_pol_sigma-70-like"/>
</dbReference>
<keyword evidence="3" id="KW-0731">Sigma factor</keyword>
<dbReference type="InterPro" id="IPR013325">
    <property type="entry name" value="RNA_pol_sigma_r2"/>
</dbReference>
<keyword evidence="4" id="KW-0804">Transcription</keyword>
<evidence type="ECO:0000259" key="5">
    <source>
        <dbReference type="Pfam" id="PF04542"/>
    </source>
</evidence>
<dbReference type="Pfam" id="PF04542">
    <property type="entry name" value="Sigma70_r2"/>
    <property type="match status" value="1"/>
</dbReference>
<evidence type="ECO:0000313" key="7">
    <source>
        <dbReference type="EMBL" id="MBK3516722.1"/>
    </source>
</evidence>
<dbReference type="NCBIfam" id="TIGR02937">
    <property type="entry name" value="sigma70-ECF"/>
    <property type="match status" value="1"/>
</dbReference>
<reference evidence="7 8" key="1">
    <citation type="submission" date="2021-01" db="EMBL/GenBank/DDBJ databases">
        <title>Carboxyliciviraga sp.nov., isolated from coastal sediments.</title>
        <authorList>
            <person name="Lu D."/>
            <person name="Zhang T."/>
        </authorList>
    </citation>
    <scope>NUCLEOTIDE SEQUENCE [LARGE SCALE GENOMIC DNA]</scope>
    <source>
        <strain evidence="7 8">N1Y132</strain>
    </source>
</reference>
<evidence type="ECO:0000259" key="6">
    <source>
        <dbReference type="Pfam" id="PF08281"/>
    </source>
</evidence>
<dbReference type="InterPro" id="IPR007627">
    <property type="entry name" value="RNA_pol_sigma70_r2"/>
</dbReference>
<keyword evidence="2" id="KW-0805">Transcription regulation</keyword>
<evidence type="ECO:0000256" key="4">
    <source>
        <dbReference type="ARBA" id="ARBA00023163"/>
    </source>
</evidence>
<feature type="domain" description="RNA polymerase sigma factor 70 region 4 type 2" evidence="6">
    <location>
        <begin position="125"/>
        <end position="173"/>
    </location>
</feature>
<comment type="similarity">
    <text evidence="1">Belongs to the sigma-70 factor family. ECF subfamily.</text>
</comment>
<evidence type="ECO:0000256" key="2">
    <source>
        <dbReference type="ARBA" id="ARBA00023015"/>
    </source>
</evidence>
<dbReference type="Proteomes" id="UP000605676">
    <property type="component" value="Unassembled WGS sequence"/>
</dbReference>
<keyword evidence="8" id="KW-1185">Reference proteome</keyword>